<evidence type="ECO:0000313" key="16">
    <source>
        <dbReference type="EMBL" id="CAG8949128.1"/>
    </source>
</evidence>
<dbReference type="InterPro" id="IPR040258">
    <property type="entry name" value="Spt16"/>
</dbReference>
<evidence type="ECO:0000259" key="13">
    <source>
        <dbReference type="SMART" id="SM01285"/>
    </source>
</evidence>
<comment type="subunit">
    <text evidence="11">Component of the FACT complex.</text>
</comment>
<evidence type="ECO:0000313" key="17">
    <source>
        <dbReference type="Proteomes" id="UP000696280"/>
    </source>
</evidence>
<dbReference type="Pfam" id="PF14826">
    <property type="entry name" value="FACT-Spt16_Nlob"/>
    <property type="match status" value="1"/>
</dbReference>
<evidence type="ECO:0000256" key="12">
    <source>
        <dbReference type="SAM" id="MobiDB-lite"/>
    </source>
</evidence>
<dbReference type="SMART" id="SM01286">
    <property type="entry name" value="SPT16"/>
    <property type="match status" value="1"/>
</dbReference>
<dbReference type="EMBL" id="CAJVRL010000002">
    <property type="protein sequence ID" value="CAG8949128.1"/>
    <property type="molecule type" value="Genomic_DNA"/>
</dbReference>
<dbReference type="InterPro" id="IPR036005">
    <property type="entry name" value="Creatinase/aminopeptidase-like"/>
</dbReference>
<dbReference type="InterPro" id="IPR029148">
    <property type="entry name" value="FACT-SPT16_Nlobe"/>
</dbReference>
<feature type="compositionally biased region" description="Acidic residues" evidence="12">
    <location>
        <begin position="942"/>
        <end position="956"/>
    </location>
</feature>
<dbReference type="InterPro" id="IPR000994">
    <property type="entry name" value="Pept_M24"/>
</dbReference>
<comment type="similarity">
    <text evidence="1 11">Belongs to the peptidase M24 family. SPT16 subfamily.</text>
</comment>
<dbReference type="GO" id="GO:0006281">
    <property type="term" value="P:DNA repair"/>
    <property type="evidence" value="ECO:0007669"/>
    <property type="project" value="UniProtKB-UniRule"/>
</dbReference>
<dbReference type="InterPro" id="IPR013953">
    <property type="entry name" value="FACT_SPT16_M"/>
</dbReference>
<keyword evidence="8 11" id="KW-0234">DNA repair</keyword>
<dbReference type="CDD" id="cd01091">
    <property type="entry name" value="CDC68-like"/>
    <property type="match status" value="1"/>
</dbReference>
<evidence type="ECO:0000256" key="10">
    <source>
        <dbReference type="ARBA" id="ARBA00025370"/>
    </source>
</evidence>
<comment type="function">
    <text evidence="10 11">Component of the FACT complex, a general chromatin factor that acts to reorganize nucleosomes. The FACT complex is involved in multiple processes that require DNA as a template such as mRNA elongation, DNA replication and DNA repair. During transcription elongation the FACT complex acts as a histone chaperone that both destabilizes and restores nucleosomal structure. It facilitates the passage of RNA polymerase II and transcription by promoting the dissociation of one histone H2A-H2B dimer from the nucleosome, then subsequently promotes the reestablishment of the nucleosome following the passage of RNA polymerase II.</text>
</comment>
<dbReference type="Gene3D" id="2.30.29.150">
    <property type="match status" value="1"/>
</dbReference>
<dbReference type="GO" id="GO:0010468">
    <property type="term" value="P:regulation of gene expression"/>
    <property type="evidence" value="ECO:0007669"/>
    <property type="project" value="UniProtKB-ARBA"/>
</dbReference>
<dbReference type="PANTHER" id="PTHR13980:SF15">
    <property type="entry name" value="FACT COMPLEX SUBUNIT SPT16"/>
    <property type="match status" value="1"/>
</dbReference>
<evidence type="ECO:0000256" key="9">
    <source>
        <dbReference type="ARBA" id="ARBA00023242"/>
    </source>
</evidence>
<evidence type="ECO:0000256" key="2">
    <source>
        <dbReference type="ARBA" id="ARBA00022454"/>
    </source>
</evidence>
<feature type="compositionally biased region" description="Low complexity" evidence="12">
    <location>
        <begin position="957"/>
        <end position="968"/>
    </location>
</feature>
<feature type="domain" description="FACT complex subunit SPT16 N-terminal lobe" evidence="13">
    <location>
        <begin position="6"/>
        <end position="167"/>
    </location>
</feature>
<organism evidence="16 17">
    <name type="scientific">Hymenoscyphus fraxineus</name>
    <dbReference type="NCBI Taxonomy" id="746836"/>
    <lineage>
        <taxon>Eukaryota</taxon>
        <taxon>Fungi</taxon>
        <taxon>Dikarya</taxon>
        <taxon>Ascomycota</taxon>
        <taxon>Pezizomycotina</taxon>
        <taxon>Leotiomycetes</taxon>
        <taxon>Helotiales</taxon>
        <taxon>Helotiaceae</taxon>
        <taxon>Hymenoscyphus</taxon>
    </lineage>
</organism>
<keyword evidence="2 11" id="KW-0158">Chromosome</keyword>
<gene>
    <name evidence="16" type="ORF">HYFRA_00004750</name>
</gene>
<dbReference type="Pfam" id="PF24824">
    <property type="entry name" value="PH_SPT16"/>
    <property type="match status" value="1"/>
</dbReference>
<comment type="caution">
    <text evidence="16">The sequence shown here is derived from an EMBL/GenBank/DDBJ whole genome shotgun (WGS) entry which is preliminary data.</text>
</comment>
<dbReference type="Gene3D" id="2.30.29.210">
    <property type="entry name" value="FACT complex subunit Spt16p/Cdc68p"/>
    <property type="match status" value="1"/>
</dbReference>
<dbReference type="InterPro" id="IPR011993">
    <property type="entry name" value="PH-like_dom_sf"/>
</dbReference>
<keyword evidence="7 11" id="KW-0804">Transcription</keyword>
<evidence type="ECO:0000256" key="4">
    <source>
        <dbReference type="ARBA" id="ARBA00022763"/>
    </source>
</evidence>
<name>A0A9N9KLD8_9HELO</name>
<dbReference type="GO" id="GO:0006368">
    <property type="term" value="P:transcription elongation by RNA polymerase II"/>
    <property type="evidence" value="ECO:0007669"/>
    <property type="project" value="TreeGrafter"/>
</dbReference>
<accession>A0A9N9KLD8</accession>
<dbReference type="FunFam" id="2.30.29.150:FF:000002">
    <property type="entry name" value="FACT complex subunit SPT16"/>
    <property type="match status" value="1"/>
</dbReference>
<evidence type="ECO:0000256" key="3">
    <source>
        <dbReference type="ARBA" id="ARBA00022705"/>
    </source>
</evidence>
<dbReference type="Pfam" id="PF21091">
    <property type="entry name" value="SPT16_C"/>
    <property type="match status" value="1"/>
</dbReference>
<dbReference type="GO" id="GO:0006260">
    <property type="term" value="P:DNA replication"/>
    <property type="evidence" value="ECO:0007669"/>
    <property type="project" value="UniProtKB-KW"/>
</dbReference>
<dbReference type="Pfam" id="PF00557">
    <property type="entry name" value="Peptidase_M24"/>
    <property type="match status" value="1"/>
</dbReference>
<evidence type="ECO:0000256" key="11">
    <source>
        <dbReference type="RuleBase" id="RU367052"/>
    </source>
</evidence>
<dbReference type="InterPro" id="IPR029149">
    <property type="entry name" value="Creatin/AminoP/Spt16_N"/>
</dbReference>
<feature type="region of interest" description="Disordered" evidence="12">
    <location>
        <begin position="935"/>
        <end position="1029"/>
    </location>
</feature>
<dbReference type="FunFam" id="3.40.350.10:FF:000006">
    <property type="entry name" value="FACT complex subunit SPT16"/>
    <property type="match status" value="1"/>
</dbReference>
<dbReference type="FunFam" id="2.30.29.30:FF:000017">
    <property type="entry name" value="FACT complex subunit SPT16"/>
    <property type="match status" value="1"/>
</dbReference>
<dbReference type="InterPro" id="IPR048969">
    <property type="entry name" value="FACT_SPT16_C"/>
</dbReference>
<protein>
    <recommendedName>
        <fullName evidence="11">FACT complex subunit</fullName>
    </recommendedName>
</protein>
<dbReference type="Gene3D" id="3.90.230.10">
    <property type="entry name" value="Creatinase/methionine aminopeptidase superfamily"/>
    <property type="match status" value="1"/>
</dbReference>
<reference evidence="16" key="1">
    <citation type="submission" date="2021-07" db="EMBL/GenBank/DDBJ databases">
        <authorList>
            <person name="Durling M."/>
        </authorList>
    </citation>
    <scope>NUCLEOTIDE SEQUENCE</scope>
</reference>
<dbReference type="Pfam" id="PF08644">
    <property type="entry name" value="SPT16"/>
    <property type="match status" value="1"/>
</dbReference>
<feature type="region of interest" description="Disordered" evidence="12">
    <location>
        <begin position="477"/>
        <end position="503"/>
    </location>
</feature>
<evidence type="ECO:0000256" key="6">
    <source>
        <dbReference type="ARBA" id="ARBA00023054"/>
    </source>
</evidence>
<dbReference type="GO" id="GO:0031491">
    <property type="term" value="F:nucleosome binding"/>
    <property type="evidence" value="ECO:0007669"/>
    <property type="project" value="TreeGrafter"/>
</dbReference>
<keyword evidence="9 11" id="KW-0539">Nucleus</keyword>
<dbReference type="SMART" id="SM01285">
    <property type="entry name" value="FACT-Spt16_Nlob"/>
    <property type="match status" value="1"/>
</dbReference>
<evidence type="ECO:0000256" key="8">
    <source>
        <dbReference type="ARBA" id="ARBA00023204"/>
    </source>
</evidence>
<keyword evidence="3 11" id="KW-0235">DNA replication</keyword>
<evidence type="ECO:0000259" key="15">
    <source>
        <dbReference type="SMART" id="SM01287"/>
    </source>
</evidence>
<evidence type="ECO:0000256" key="7">
    <source>
        <dbReference type="ARBA" id="ARBA00023163"/>
    </source>
</evidence>
<dbReference type="Gene3D" id="2.30.29.30">
    <property type="entry name" value="Pleckstrin-homology domain (PH domain)/Phosphotyrosine-binding domain (PTB)"/>
    <property type="match status" value="1"/>
</dbReference>
<keyword evidence="4 11" id="KW-0227">DNA damage</keyword>
<dbReference type="SMART" id="SM01287">
    <property type="entry name" value="Rtt106"/>
    <property type="match status" value="1"/>
</dbReference>
<evidence type="ECO:0000259" key="14">
    <source>
        <dbReference type="SMART" id="SM01286"/>
    </source>
</evidence>
<feature type="domain" description="FACT complex subunit SPT16 middle" evidence="14">
    <location>
        <begin position="547"/>
        <end position="697"/>
    </location>
</feature>
<sequence>MAEIQIVKSTFQERLSHFIGAWKADKRSGDALFNGASSILILLGKAEETSNFQKNNSIHFWLLGYEFPSTLFLFTVDGLTIVTTAKKAKHLEPLKGGKVPLEVLVRGKDQEANAKVFTKVANIIKAAGKKVGVLPKDTSDGAFVDDWKKTYLPIQKELEEVDITPALSAAALSVKDKEELQTIRTCSKALVALMNPYFVDEMSGVLDSEKKVKHTALANKIDSKLDDTKWWKTVELPNKSKLPNDFDAANLDWTHGPTVQSGGNFDLKMSAQTNDEVLHAGVILSSMGLRYKTYCSTIGRTYLVDPNKSQESAYKLLLQVHSTVINMARDGVNVKDIYAKAVAHVKAKKPELEKHFVKNVGAGIGIEARDPTLVLNAKSGRVLRDGMTLSITTGFNDIENPNPQDKKSKIYSLGLSDTIRVGMNDPVVFTGEAPSDLEGISFFFKDDEEPEPTPKKTKKDAAVGAVAAKNITKTKLRAERTTQADEGAEARRREHQKELAKKKQEEGLLRFAESSGNLNGSAVKKFKRFESYKRDNQFPKKVTDLAIVMDTKAASIVLPVMGRPVPFHIQTIKNASKSDEGDFSFLRINFLSPGQGVGRKDDQPFEDASAHFIRSLTFRSHDGDRFQEIANQISNMKKEALKRENEKKELEDVVEQDKLTEIRNRRPTVMDNVFVRPAMDGKRVPGKVEIHQNGLRYQSPITNQRVDVLFSNVKHLFFQPCDHELFVIIHVHLKDPIMIGKKKTKDVQFYREASDIAFDETGNRKRKYRYGDEEEFEAEQEERRRRADLDRQFKAFAEKIAEAGKNENIDVDVPFRELGFNGVPNRSNVYCQPSADCLVQLTEPPFMVITLEDIEVAHLERVQFGLKNFDMVFIFKDFTRTPAHINTIPVESLENVKEWLDSVNIPFTDGPLNLNWPTIMKTVTADPHAFFEDGGWGFLSNDTDEDDGEEESEESAFEISDSELAASDESSDDESDFDSNASDDEGSAGSDDGDSEGEDWDELEKKAKRKDAEGGLDDEDSPKKKKRKH</sequence>
<dbReference type="GO" id="GO:0034728">
    <property type="term" value="P:nucleosome organization"/>
    <property type="evidence" value="ECO:0007669"/>
    <property type="project" value="UniProtKB-ARBA"/>
</dbReference>
<feature type="compositionally biased region" description="Acidic residues" evidence="12">
    <location>
        <begin position="969"/>
        <end position="1002"/>
    </location>
</feature>
<dbReference type="Proteomes" id="UP000696280">
    <property type="component" value="Unassembled WGS sequence"/>
</dbReference>
<dbReference type="InterPro" id="IPR013719">
    <property type="entry name" value="RTT106/SPT16-like_middle_dom"/>
</dbReference>
<dbReference type="Pfam" id="PF08512">
    <property type="entry name" value="Rttp106-like_middle"/>
    <property type="match status" value="1"/>
</dbReference>
<feature type="domain" description="Histone chaperone RTT106/FACT complex subunit SPT16-like middle" evidence="15">
    <location>
        <begin position="820"/>
        <end position="910"/>
    </location>
</feature>
<keyword evidence="17" id="KW-1185">Reference proteome</keyword>
<keyword evidence="6" id="KW-0175">Coiled coil</keyword>
<dbReference type="Gene3D" id="3.40.350.10">
    <property type="entry name" value="Creatinase/prolidase N-terminal domain"/>
    <property type="match status" value="1"/>
</dbReference>
<dbReference type="OrthoDB" id="10251642at2759"/>
<dbReference type="SUPFAM" id="SSF55920">
    <property type="entry name" value="Creatinase/aminopeptidase"/>
    <property type="match status" value="1"/>
</dbReference>
<keyword evidence="5 11" id="KW-0805">Transcription regulation</keyword>
<dbReference type="InterPro" id="IPR033825">
    <property type="entry name" value="Spt16_M24"/>
</dbReference>
<dbReference type="GO" id="GO:0035101">
    <property type="term" value="C:FACT complex"/>
    <property type="evidence" value="ECO:0007669"/>
    <property type="project" value="UniProtKB-UniRule"/>
</dbReference>
<comment type="subcellular location">
    <subcellularLocation>
        <location evidence="11">Nucleus</location>
    </subcellularLocation>
    <subcellularLocation>
        <location evidence="11">Chromosome</location>
    </subcellularLocation>
</comment>
<dbReference type="FunFam" id="2.30.29.210:FF:000001">
    <property type="entry name" value="FACT complex subunit spt16"/>
    <property type="match status" value="1"/>
</dbReference>
<evidence type="ECO:0000256" key="1">
    <source>
        <dbReference type="ARBA" id="ARBA00010779"/>
    </source>
</evidence>
<evidence type="ECO:0000256" key="5">
    <source>
        <dbReference type="ARBA" id="ARBA00023015"/>
    </source>
</evidence>
<proteinExistence type="inferred from homology"/>
<dbReference type="InterPro" id="IPR056595">
    <property type="entry name" value="Fact-SPT16_PH"/>
</dbReference>
<dbReference type="FunFam" id="3.90.230.10:FF:000005">
    <property type="entry name" value="FACT complex subunit spt16"/>
    <property type="match status" value="1"/>
</dbReference>
<dbReference type="PANTHER" id="PTHR13980">
    <property type="entry name" value="CDC68 RELATED"/>
    <property type="match status" value="1"/>
</dbReference>
<dbReference type="AlphaFoldDB" id="A0A9N9KLD8"/>